<name>A0ABV9PW63_9BACL</name>
<reference evidence="2" key="1">
    <citation type="journal article" date="2019" name="Int. J. Syst. Evol. Microbiol.">
        <title>The Global Catalogue of Microorganisms (GCM) 10K type strain sequencing project: providing services to taxonomists for standard genome sequencing and annotation.</title>
        <authorList>
            <consortium name="The Broad Institute Genomics Platform"/>
            <consortium name="The Broad Institute Genome Sequencing Center for Infectious Disease"/>
            <person name="Wu L."/>
            <person name="Ma J."/>
        </authorList>
    </citation>
    <scope>NUCLEOTIDE SEQUENCE [LARGE SCALE GENOMIC DNA]</scope>
    <source>
        <strain evidence="2">WYCCWR 12678</strain>
    </source>
</reference>
<proteinExistence type="predicted"/>
<dbReference type="Proteomes" id="UP001596002">
    <property type="component" value="Unassembled WGS sequence"/>
</dbReference>
<gene>
    <name evidence="1" type="ORF">ACFO8Q_02515</name>
</gene>
<dbReference type="Gene3D" id="2.60.40.790">
    <property type="match status" value="1"/>
</dbReference>
<evidence type="ECO:0008006" key="3">
    <source>
        <dbReference type="Google" id="ProtNLM"/>
    </source>
</evidence>
<accession>A0ABV9PW63</accession>
<evidence type="ECO:0000313" key="2">
    <source>
        <dbReference type="Proteomes" id="UP001596002"/>
    </source>
</evidence>
<sequence length="145" mass="17070">MKRNHLQKRDDVFPVTMPDIHPVQKMFRQMFAEIENFMRLPGVHGLFDKFPNQVKIEETSDAYKVVVMNDSMGDPNDIEAHYANGHLHLRRTVQLETQRDLDQGTVRQSYHEYFARTIPIDGSISWKDREIQAGKGYWSIRLPKK</sequence>
<organism evidence="1 2">
    <name type="scientific">Effusibacillus consociatus</name>
    <dbReference type="NCBI Taxonomy" id="1117041"/>
    <lineage>
        <taxon>Bacteria</taxon>
        <taxon>Bacillati</taxon>
        <taxon>Bacillota</taxon>
        <taxon>Bacilli</taxon>
        <taxon>Bacillales</taxon>
        <taxon>Alicyclobacillaceae</taxon>
        <taxon>Effusibacillus</taxon>
    </lineage>
</organism>
<dbReference type="EMBL" id="JBHSHC010000014">
    <property type="protein sequence ID" value="MFC4766275.1"/>
    <property type="molecule type" value="Genomic_DNA"/>
</dbReference>
<evidence type="ECO:0000313" key="1">
    <source>
        <dbReference type="EMBL" id="MFC4766275.1"/>
    </source>
</evidence>
<protein>
    <recommendedName>
        <fullName evidence="3">SHSP domain-containing protein</fullName>
    </recommendedName>
</protein>
<dbReference type="RefSeq" id="WP_380024081.1">
    <property type="nucleotide sequence ID" value="NZ_JBHSHC010000014.1"/>
</dbReference>
<comment type="caution">
    <text evidence="1">The sequence shown here is derived from an EMBL/GenBank/DDBJ whole genome shotgun (WGS) entry which is preliminary data.</text>
</comment>
<keyword evidence="2" id="KW-1185">Reference proteome</keyword>
<dbReference type="InterPro" id="IPR008978">
    <property type="entry name" value="HSP20-like_chaperone"/>
</dbReference>